<organism evidence="5 7">
    <name type="scientific">Stutzerimonas balearica DSM 6083</name>
    <dbReference type="NCBI Taxonomy" id="1123016"/>
    <lineage>
        <taxon>Bacteria</taxon>
        <taxon>Pseudomonadati</taxon>
        <taxon>Pseudomonadota</taxon>
        <taxon>Gammaproteobacteria</taxon>
        <taxon>Pseudomonadales</taxon>
        <taxon>Pseudomonadaceae</taxon>
        <taxon>Stutzerimonas</taxon>
    </lineage>
</organism>
<dbReference type="InterPro" id="IPR008978">
    <property type="entry name" value="HSP20-like_chaperone"/>
</dbReference>
<dbReference type="GeneID" id="77260092"/>
<comment type="similarity">
    <text evidence="1 2">Belongs to the small heat shock protein (HSP20) family.</text>
</comment>
<dbReference type="InterPro" id="IPR031107">
    <property type="entry name" value="Small_HSP"/>
</dbReference>
<evidence type="ECO:0000256" key="3">
    <source>
        <dbReference type="SAM" id="MobiDB-lite"/>
    </source>
</evidence>
<dbReference type="EMBL" id="FNHO01000003">
    <property type="protein sequence ID" value="SDM25202.1"/>
    <property type="molecule type" value="Genomic_DNA"/>
</dbReference>
<evidence type="ECO:0000313" key="7">
    <source>
        <dbReference type="Proteomes" id="UP000031271"/>
    </source>
</evidence>
<evidence type="ECO:0000256" key="1">
    <source>
        <dbReference type="PROSITE-ProRule" id="PRU00285"/>
    </source>
</evidence>
<reference evidence="6 8" key="2">
    <citation type="submission" date="2016-10" db="EMBL/GenBank/DDBJ databases">
        <authorList>
            <person name="Varghese N."/>
            <person name="Submissions S."/>
        </authorList>
    </citation>
    <scope>NUCLEOTIDE SEQUENCE [LARGE SCALE GENOMIC DNA]</scope>
    <source>
        <strain evidence="6 8">DSM 6083</strain>
    </source>
</reference>
<dbReference type="Pfam" id="PF00011">
    <property type="entry name" value="HSP20"/>
    <property type="match status" value="1"/>
</dbReference>
<proteinExistence type="inferred from homology"/>
<dbReference type="PANTHER" id="PTHR11527">
    <property type="entry name" value="HEAT-SHOCK PROTEIN 20 FAMILY MEMBER"/>
    <property type="match status" value="1"/>
</dbReference>
<dbReference type="SUPFAM" id="SSF49764">
    <property type="entry name" value="HSP20-like chaperones"/>
    <property type="match status" value="1"/>
</dbReference>
<dbReference type="Gene3D" id="2.60.40.790">
    <property type="match status" value="1"/>
</dbReference>
<gene>
    <name evidence="5" type="ORF">CL52_09200</name>
    <name evidence="6" type="ORF">SAMN05660875_103269</name>
</gene>
<dbReference type="KEGG" id="pbm:CL52_09200"/>
<dbReference type="EMBL" id="CP007511">
    <property type="protein sequence ID" value="AJE15213.1"/>
    <property type="molecule type" value="Genomic_DNA"/>
</dbReference>
<name>A0A8D3Y0X3_9GAMM</name>
<reference evidence="5 7" key="3">
    <citation type="journal article" name="Genome Announc.">
        <title>Complete Genome Sequence of Pseudomonas balearica DSM 6083T.</title>
        <authorList>
            <person name="Bennasar-Figueras A."/>
            <person name="Salva-Serra F."/>
            <person name="Jaen-Luchoro D."/>
            <person name="Segui C."/>
            <person name="Aliaga F."/>
            <person name="Busquets A."/>
            <person name="Gomila M."/>
            <person name="Moore E.R."/>
            <person name="Lalucat J."/>
        </authorList>
    </citation>
    <scope>NUCLEOTIDE SEQUENCE [LARGE SCALE GENOMIC DNA]</scope>
    <source>
        <strain evidence="7">DSM 6083</strain>
        <strain evidence="5">DSM6083</strain>
    </source>
</reference>
<feature type="domain" description="SHSP" evidence="4">
    <location>
        <begin position="62"/>
        <end position="176"/>
    </location>
</feature>
<dbReference type="AlphaFoldDB" id="A0A8D3Y0X3"/>
<evidence type="ECO:0000313" key="8">
    <source>
        <dbReference type="Proteomes" id="UP000182276"/>
    </source>
</evidence>
<accession>A0A8D3Y0X3</accession>
<dbReference type="Proteomes" id="UP000182276">
    <property type="component" value="Unassembled WGS sequence"/>
</dbReference>
<dbReference type="PROSITE" id="PS01031">
    <property type="entry name" value="SHSP"/>
    <property type="match status" value="1"/>
</dbReference>
<dbReference type="RefSeq" id="WP_043220013.1">
    <property type="nucleotide sequence ID" value="NZ_CP007511.1"/>
</dbReference>
<evidence type="ECO:0000256" key="2">
    <source>
        <dbReference type="RuleBase" id="RU003616"/>
    </source>
</evidence>
<reference evidence="7" key="1">
    <citation type="submission" date="2014-03" db="EMBL/GenBank/DDBJ databases">
        <title>Complete genome of Pseudomonas balearica DSM 6083T, a sewage water isolate from an enrichment with 2-methylnaphthalene.</title>
        <authorList>
            <person name="Salva-Serra F."/>
            <person name="Jaen-Luchoro D."/>
            <person name="Busquets A."/>
            <person name="Pena A."/>
            <person name="Gomila M."/>
            <person name="Bosch R."/>
            <person name="Nogales B."/>
            <person name="Garcia-Valdes E."/>
            <person name="Lalucat J."/>
            <person name="Bennasar A."/>
        </authorList>
    </citation>
    <scope>NUCLEOTIDE SEQUENCE [LARGE SCALE GENOMIC DNA]</scope>
    <source>
        <strain evidence="7">DSM 6083</strain>
    </source>
</reference>
<keyword evidence="8" id="KW-1185">Reference proteome</keyword>
<evidence type="ECO:0000313" key="6">
    <source>
        <dbReference type="EMBL" id="SDM25202.1"/>
    </source>
</evidence>
<evidence type="ECO:0000313" key="5">
    <source>
        <dbReference type="EMBL" id="AJE15213.1"/>
    </source>
</evidence>
<feature type="region of interest" description="Disordered" evidence="3">
    <location>
        <begin position="1"/>
        <end position="28"/>
    </location>
</feature>
<sequence>MNDAANKPVAGEEKKAAPPATHEPWRPFESLRRQVDRLFDDFDLSWHRPLARTGVETGPFWQSGLARLPAVDVVEKDDAFEISAELPGMDEKDVEVKLSGNTLTIKGEKRQERKEEKQGYYLSERSYGSFQRSFNVPDSVEKDKIQARFNKGVLMLSMPKKPGAADGERTIAVSKD</sequence>
<dbReference type="CDD" id="cd06464">
    <property type="entry name" value="ACD_sHsps-like"/>
    <property type="match status" value="1"/>
</dbReference>
<dbReference type="Proteomes" id="UP000031271">
    <property type="component" value="Chromosome"/>
</dbReference>
<dbReference type="InterPro" id="IPR002068">
    <property type="entry name" value="A-crystallin/Hsp20_dom"/>
</dbReference>
<evidence type="ECO:0000259" key="4">
    <source>
        <dbReference type="PROSITE" id="PS01031"/>
    </source>
</evidence>
<protein>
    <submittedName>
        <fullName evidence="6">HSP20 family protein</fullName>
    </submittedName>
    <submittedName>
        <fullName evidence="5">Molecular chaperone Hsp20</fullName>
    </submittedName>
</protein>